<feature type="domain" description="Ig-like" evidence="5">
    <location>
        <begin position="34"/>
        <end position="133"/>
    </location>
</feature>
<gene>
    <name evidence="7" type="primary">LOC102206190</name>
</gene>
<evidence type="ECO:0000313" key="6">
    <source>
        <dbReference type="Proteomes" id="UP000695023"/>
    </source>
</evidence>
<dbReference type="InterPro" id="IPR015621">
    <property type="entry name" value="IL-1_rcpt_fam"/>
</dbReference>
<organism evidence="6 7">
    <name type="scientific">Pundamilia nyererei</name>
    <dbReference type="NCBI Taxonomy" id="303518"/>
    <lineage>
        <taxon>Eukaryota</taxon>
        <taxon>Metazoa</taxon>
        <taxon>Chordata</taxon>
        <taxon>Craniata</taxon>
        <taxon>Vertebrata</taxon>
        <taxon>Euteleostomi</taxon>
        <taxon>Actinopterygii</taxon>
        <taxon>Neopterygii</taxon>
        <taxon>Teleostei</taxon>
        <taxon>Neoteleostei</taxon>
        <taxon>Acanthomorphata</taxon>
        <taxon>Ovalentaria</taxon>
        <taxon>Cichlomorphae</taxon>
        <taxon>Cichliformes</taxon>
        <taxon>Cichlidae</taxon>
        <taxon>African cichlids</taxon>
        <taxon>Pseudocrenilabrinae</taxon>
        <taxon>Haplochromini</taxon>
        <taxon>Pundamilia</taxon>
    </lineage>
</organism>
<dbReference type="PANTHER" id="PTHR11890">
    <property type="entry name" value="INTERLEUKIN-1 RECEPTOR FAMILY MEMBER"/>
    <property type="match status" value="1"/>
</dbReference>
<dbReference type="SUPFAM" id="SSF48726">
    <property type="entry name" value="Immunoglobulin"/>
    <property type="match status" value="1"/>
</dbReference>
<dbReference type="InterPro" id="IPR013783">
    <property type="entry name" value="Ig-like_fold"/>
</dbReference>
<dbReference type="AlphaFoldDB" id="A0A9Y6JE68"/>
<sequence>MKLSSAVKVLGSLCLLLVDGFPVSEDESPEIIGPGFVQIKTHPGAPLVLHCDAFVNCEDDMTLIYWLVNDTFPEDAPSSDRIRESNESTLEEGAILQRSLLLKNITSEDLKSTFTCVVTNAVGVAQKHIKLISTRE</sequence>
<evidence type="ECO:0000259" key="5">
    <source>
        <dbReference type="PROSITE" id="PS50835"/>
    </source>
</evidence>
<feature type="chain" id="PRO_5041307839" evidence="4">
    <location>
        <begin position="21"/>
        <end position="136"/>
    </location>
</feature>
<evidence type="ECO:0000256" key="3">
    <source>
        <dbReference type="ARBA" id="ARBA00023319"/>
    </source>
</evidence>
<dbReference type="RefSeq" id="XP_013766893.1">
    <property type="nucleotide sequence ID" value="XM_013911439.1"/>
</dbReference>
<accession>A0A9Y6JE68</accession>
<keyword evidence="1" id="KW-1015">Disulfide bond</keyword>
<dbReference type="GeneID" id="102206190"/>
<keyword evidence="4" id="KW-0732">Signal</keyword>
<evidence type="ECO:0000256" key="1">
    <source>
        <dbReference type="ARBA" id="ARBA00023157"/>
    </source>
</evidence>
<keyword evidence="6" id="KW-1185">Reference proteome</keyword>
<feature type="signal peptide" evidence="4">
    <location>
        <begin position="1"/>
        <end position="20"/>
    </location>
</feature>
<evidence type="ECO:0000256" key="4">
    <source>
        <dbReference type="SAM" id="SignalP"/>
    </source>
</evidence>
<dbReference type="Proteomes" id="UP000695023">
    <property type="component" value="Unplaced"/>
</dbReference>
<dbReference type="InterPro" id="IPR055139">
    <property type="entry name" value="IL18BP-like_dom"/>
</dbReference>
<protein>
    <submittedName>
        <fullName evidence="7">Interleukin-1 receptor accessory protein-like isoform X1</fullName>
    </submittedName>
</protein>
<keyword evidence="3" id="KW-0393">Immunoglobulin domain</keyword>
<dbReference type="PROSITE" id="PS50835">
    <property type="entry name" value="IG_LIKE"/>
    <property type="match status" value="1"/>
</dbReference>
<dbReference type="InterPro" id="IPR036179">
    <property type="entry name" value="Ig-like_dom_sf"/>
</dbReference>
<dbReference type="PANTHER" id="PTHR11890:SF44">
    <property type="entry name" value="X-LINKED INTERLEUKIN-1 RECEPTOR ACCESSORY PROTEIN-LIKE 2"/>
    <property type="match status" value="1"/>
</dbReference>
<proteinExistence type="predicted"/>
<name>A0A9Y6JE68_9CICH</name>
<keyword evidence="2" id="KW-0325">Glycoprotein</keyword>
<dbReference type="InterPro" id="IPR007110">
    <property type="entry name" value="Ig-like_dom"/>
</dbReference>
<dbReference type="Gene3D" id="2.60.40.10">
    <property type="entry name" value="Immunoglobulins"/>
    <property type="match status" value="1"/>
</dbReference>
<evidence type="ECO:0000256" key="2">
    <source>
        <dbReference type="ARBA" id="ARBA00023180"/>
    </source>
</evidence>
<dbReference type="Pfam" id="PF22009">
    <property type="entry name" value="YLDV-IL18BP-like"/>
    <property type="match status" value="1"/>
</dbReference>
<evidence type="ECO:0000313" key="7">
    <source>
        <dbReference type="RefSeq" id="XP_013766893.1"/>
    </source>
</evidence>
<reference evidence="7" key="1">
    <citation type="submission" date="2025-08" db="UniProtKB">
        <authorList>
            <consortium name="RefSeq"/>
        </authorList>
    </citation>
    <scope>IDENTIFICATION</scope>
</reference>